<evidence type="ECO:0000256" key="1">
    <source>
        <dbReference type="SAM" id="SignalP"/>
    </source>
</evidence>
<feature type="chain" id="PRO_5042047277" evidence="1">
    <location>
        <begin position="21"/>
        <end position="327"/>
    </location>
</feature>
<name>A0AAD8Y268_9STRA</name>
<dbReference type="AlphaFoldDB" id="A0AAD8Y268"/>
<keyword evidence="1" id="KW-0732">Signal</keyword>
<comment type="caution">
    <text evidence="2">The sequence shown here is derived from an EMBL/GenBank/DDBJ whole genome shotgun (WGS) entry which is preliminary data.</text>
</comment>
<organism evidence="2 3">
    <name type="scientific">Skeletonema marinoi</name>
    <dbReference type="NCBI Taxonomy" id="267567"/>
    <lineage>
        <taxon>Eukaryota</taxon>
        <taxon>Sar</taxon>
        <taxon>Stramenopiles</taxon>
        <taxon>Ochrophyta</taxon>
        <taxon>Bacillariophyta</taxon>
        <taxon>Coscinodiscophyceae</taxon>
        <taxon>Thalassiosirophycidae</taxon>
        <taxon>Thalassiosirales</taxon>
        <taxon>Skeletonemataceae</taxon>
        <taxon>Skeletonema</taxon>
        <taxon>Skeletonema marinoi-dohrnii complex</taxon>
    </lineage>
</organism>
<sequence length="327" mass="35916">MMSLNRAVFISVIAVAAAAAATDETVASAPSFIKRELKGDAEAEASYVSSYDGSISMSYATSAKNTKTKAAKSQEASSKATKAKASKSYSMSYCERSECVDPNVPRFIVDGSEDIGDTLRHEPGMTKRCGCDCYTLKDDGDDPPYDPQFGDTQRFAYKKVTSTNFSIKSRTCGTKCYVGDKVQPPHQLTYGRVGLVIRESLDPLAASVFISHKPEAQAEWSWRKEYGGEYSWGMDGSPDVTCLWITLTRKGNKFTWSYAYDPMLPEEVCESDFDIGLDQHVVIDMSDTVYVGMAVSSEVYDGNPNSSCEYTEAKFESIEFLCEGVSC</sequence>
<accession>A0AAD8Y268</accession>
<keyword evidence="3" id="KW-1185">Reference proteome</keyword>
<dbReference type="Proteomes" id="UP001224775">
    <property type="component" value="Unassembled WGS sequence"/>
</dbReference>
<dbReference type="EMBL" id="JATAAI010000023">
    <property type="protein sequence ID" value="KAK1737823.1"/>
    <property type="molecule type" value="Genomic_DNA"/>
</dbReference>
<proteinExistence type="predicted"/>
<protein>
    <submittedName>
        <fullName evidence="2">Uncharacterized protein</fullName>
    </submittedName>
</protein>
<evidence type="ECO:0000313" key="2">
    <source>
        <dbReference type="EMBL" id="KAK1737823.1"/>
    </source>
</evidence>
<feature type="signal peptide" evidence="1">
    <location>
        <begin position="1"/>
        <end position="20"/>
    </location>
</feature>
<evidence type="ECO:0000313" key="3">
    <source>
        <dbReference type="Proteomes" id="UP001224775"/>
    </source>
</evidence>
<gene>
    <name evidence="2" type="ORF">QTG54_011595</name>
</gene>
<reference evidence="2" key="1">
    <citation type="submission" date="2023-06" db="EMBL/GenBank/DDBJ databases">
        <title>Survivors Of The Sea: Transcriptome response of Skeletonema marinoi to long-term dormancy.</title>
        <authorList>
            <person name="Pinder M.I.M."/>
            <person name="Kourtchenko O."/>
            <person name="Robertson E.K."/>
            <person name="Larsson T."/>
            <person name="Maumus F."/>
            <person name="Osuna-Cruz C.M."/>
            <person name="Vancaester E."/>
            <person name="Stenow R."/>
            <person name="Vandepoele K."/>
            <person name="Ploug H."/>
            <person name="Bruchert V."/>
            <person name="Godhe A."/>
            <person name="Topel M."/>
        </authorList>
    </citation>
    <scope>NUCLEOTIDE SEQUENCE</scope>
    <source>
        <strain evidence="2">R05AC</strain>
    </source>
</reference>